<gene>
    <name evidence="2" type="ORF">METZ01_LOCUS394148</name>
</gene>
<keyword evidence="1" id="KW-0812">Transmembrane</keyword>
<dbReference type="AlphaFoldDB" id="A0A382V4A1"/>
<organism evidence="2">
    <name type="scientific">marine metagenome</name>
    <dbReference type="NCBI Taxonomy" id="408172"/>
    <lineage>
        <taxon>unclassified sequences</taxon>
        <taxon>metagenomes</taxon>
        <taxon>ecological metagenomes</taxon>
    </lineage>
</organism>
<dbReference type="EMBL" id="UINC01149058">
    <property type="protein sequence ID" value="SVD41294.1"/>
    <property type="molecule type" value="Genomic_DNA"/>
</dbReference>
<sequence>MDIPLSDQFVTYMWVIELFYLVVMLGARLHA</sequence>
<keyword evidence="1" id="KW-1133">Transmembrane helix</keyword>
<evidence type="ECO:0000256" key="1">
    <source>
        <dbReference type="SAM" id="Phobius"/>
    </source>
</evidence>
<evidence type="ECO:0000313" key="2">
    <source>
        <dbReference type="EMBL" id="SVD41294.1"/>
    </source>
</evidence>
<reference evidence="2" key="1">
    <citation type="submission" date="2018-05" db="EMBL/GenBank/DDBJ databases">
        <authorList>
            <person name="Lanie J.A."/>
            <person name="Ng W.-L."/>
            <person name="Kazmierczak K.M."/>
            <person name="Andrzejewski T.M."/>
            <person name="Davidsen T.M."/>
            <person name="Wayne K.J."/>
            <person name="Tettelin H."/>
            <person name="Glass J.I."/>
            <person name="Rusch D."/>
            <person name="Podicherti R."/>
            <person name="Tsui H.-C.T."/>
            <person name="Winkler M.E."/>
        </authorList>
    </citation>
    <scope>NUCLEOTIDE SEQUENCE</scope>
</reference>
<protein>
    <submittedName>
        <fullName evidence="2">Uncharacterized protein</fullName>
    </submittedName>
</protein>
<name>A0A382V4A1_9ZZZZ</name>
<accession>A0A382V4A1</accession>
<proteinExistence type="predicted"/>
<keyword evidence="1" id="KW-0472">Membrane</keyword>
<feature type="transmembrane region" description="Helical" evidence="1">
    <location>
        <begin position="12"/>
        <end position="29"/>
    </location>
</feature>